<dbReference type="Pfam" id="PF04542">
    <property type="entry name" value="Sigma70_r2"/>
    <property type="match status" value="1"/>
</dbReference>
<dbReference type="Pfam" id="PF08281">
    <property type="entry name" value="Sigma70_r4_2"/>
    <property type="match status" value="1"/>
</dbReference>
<dbReference type="InterPro" id="IPR007627">
    <property type="entry name" value="RNA_pol_sigma70_r2"/>
</dbReference>
<evidence type="ECO:0000256" key="2">
    <source>
        <dbReference type="ARBA" id="ARBA00023015"/>
    </source>
</evidence>
<evidence type="ECO:0000313" key="8">
    <source>
        <dbReference type="EMBL" id="AUN30381.1"/>
    </source>
</evidence>
<dbReference type="SUPFAM" id="SSF88946">
    <property type="entry name" value="Sigma2 domain of RNA polymerase sigma factors"/>
    <property type="match status" value="1"/>
</dbReference>
<dbReference type="PANTHER" id="PTHR43133:SF58">
    <property type="entry name" value="ECF RNA POLYMERASE SIGMA FACTOR SIGD"/>
    <property type="match status" value="1"/>
</dbReference>
<dbReference type="InterPro" id="IPR036388">
    <property type="entry name" value="WH-like_DNA-bd_sf"/>
</dbReference>
<gene>
    <name evidence="8" type="ORF">C0V82_09160</name>
</gene>
<dbReference type="Gene3D" id="1.10.1740.10">
    <property type="match status" value="1"/>
</dbReference>
<dbReference type="EMBL" id="CP025611">
    <property type="protein sequence ID" value="AUN30381.1"/>
    <property type="molecule type" value="Genomic_DNA"/>
</dbReference>
<dbReference type="GO" id="GO:0016987">
    <property type="term" value="F:sigma factor activity"/>
    <property type="evidence" value="ECO:0007669"/>
    <property type="project" value="UniProtKB-KW"/>
</dbReference>
<feature type="domain" description="RNA polymerase sigma factor 70 region 4 type 2" evidence="7">
    <location>
        <begin position="165"/>
        <end position="209"/>
    </location>
</feature>
<dbReference type="GO" id="GO:0006352">
    <property type="term" value="P:DNA-templated transcription initiation"/>
    <property type="evidence" value="ECO:0007669"/>
    <property type="project" value="InterPro"/>
</dbReference>
<dbReference type="InterPro" id="IPR013249">
    <property type="entry name" value="RNA_pol_sigma70_r4_t2"/>
</dbReference>
<evidence type="ECO:0000259" key="7">
    <source>
        <dbReference type="Pfam" id="PF08281"/>
    </source>
</evidence>
<sequence length="223" mass="24066">MNALTSISWMPRNSRPSWKNTALPSLHSRLSDGTGSDGVLVTDKDSDLGRLLTAAQEGDRVAYGAFLRAAVPLVRAVGRGKLARPADLEDFVQDALLALHQALPTYQPGRPVGPWLGTIARNRLSDALRRTYRRRAVETEFDDGLADTVPQPEGDVPPSVNLGPLLSQLPERQRVAIDMLKVQGMSLKEASEASGVSVGALKVAVHRGIAGLRQLLRKDVDHG</sequence>
<dbReference type="NCBIfam" id="TIGR02937">
    <property type="entry name" value="sigma70-ECF"/>
    <property type="match status" value="1"/>
</dbReference>
<evidence type="ECO:0000256" key="1">
    <source>
        <dbReference type="ARBA" id="ARBA00010641"/>
    </source>
</evidence>
<dbReference type="KEGG" id="ncb:C0V82_09160"/>
<dbReference type="CDD" id="cd06171">
    <property type="entry name" value="Sigma70_r4"/>
    <property type="match status" value="1"/>
</dbReference>
<keyword evidence="5" id="KW-0804">Transcription</keyword>
<keyword evidence="3" id="KW-0731">Sigma factor</keyword>
<evidence type="ECO:0000313" key="9">
    <source>
        <dbReference type="Proteomes" id="UP000234752"/>
    </source>
</evidence>
<feature type="domain" description="RNA polymerase sigma-70 region 2" evidence="6">
    <location>
        <begin position="68"/>
        <end position="133"/>
    </location>
</feature>
<dbReference type="GO" id="GO:0003677">
    <property type="term" value="F:DNA binding"/>
    <property type="evidence" value="ECO:0007669"/>
    <property type="project" value="UniProtKB-KW"/>
</dbReference>
<accession>A0A2K9NB64</accession>
<organism evidence="8 9">
    <name type="scientific">Niveispirillum cyanobacteriorum</name>
    <dbReference type="NCBI Taxonomy" id="1612173"/>
    <lineage>
        <taxon>Bacteria</taxon>
        <taxon>Pseudomonadati</taxon>
        <taxon>Pseudomonadota</taxon>
        <taxon>Alphaproteobacteria</taxon>
        <taxon>Rhodospirillales</taxon>
        <taxon>Azospirillaceae</taxon>
        <taxon>Niveispirillum</taxon>
    </lineage>
</organism>
<dbReference type="Proteomes" id="UP000234752">
    <property type="component" value="Chromosome eg_1"/>
</dbReference>
<proteinExistence type="inferred from homology"/>
<evidence type="ECO:0000256" key="3">
    <source>
        <dbReference type="ARBA" id="ARBA00023082"/>
    </source>
</evidence>
<dbReference type="InterPro" id="IPR013324">
    <property type="entry name" value="RNA_pol_sigma_r3/r4-like"/>
</dbReference>
<keyword evidence="4" id="KW-0238">DNA-binding</keyword>
<dbReference type="InterPro" id="IPR013325">
    <property type="entry name" value="RNA_pol_sigma_r2"/>
</dbReference>
<dbReference type="AlphaFoldDB" id="A0A2K9NB64"/>
<evidence type="ECO:0000259" key="6">
    <source>
        <dbReference type="Pfam" id="PF04542"/>
    </source>
</evidence>
<protein>
    <submittedName>
        <fullName evidence="8">RNA polymerase subunit sigma</fullName>
    </submittedName>
</protein>
<dbReference type="SUPFAM" id="SSF88659">
    <property type="entry name" value="Sigma3 and sigma4 domains of RNA polymerase sigma factors"/>
    <property type="match status" value="1"/>
</dbReference>
<reference evidence="8 9" key="1">
    <citation type="submission" date="2017-12" db="EMBL/GenBank/DDBJ databases">
        <title>Genomes of bacteria within cyanobacterial aggregates.</title>
        <authorList>
            <person name="Cai H."/>
        </authorList>
    </citation>
    <scope>NUCLEOTIDE SEQUENCE [LARGE SCALE GENOMIC DNA]</scope>
    <source>
        <strain evidence="8 9">TH16</strain>
    </source>
</reference>
<keyword evidence="9" id="KW-1185">Reference proteome</keyword>
<name>A0A2K9NB64_9PROT</name>
<keyword evidence="2" id="KW-0805">Transcription regulation</keyword>
<dbReference type="InterPro" id="IPR014284">
    <property type="entry name" value="RNA_pol_sigma-70_dom"/>
</dbReference>
<comment type="similarity">
    <text evidence="1">Belongs to the sigma-70 factor family. ECF subfamily.</text>
</comment>
<dbReference type="InterPro" id="IPR039425">
    <property type="entry name" value="RNA_pol_sigma-70-like"/>
</dbReference>
<dbReference type="Gene3D" id="1.10.10.10">
    <property type="entry name" value="Winged helix-like DNA-binding domain superfamily/Winged helix DNA-binding domain"/>
    <property type="match status" value="1"/>
</dbReference>
<evidence type="ECO:0000256" key="4">
    <source>
        <dbReference type="ARBA" id="ARBA00023125"/>
    </source>
</evidence>
<dbReference type="PANTHER" id="PTHR43133">
    <property type="entry name" value="RNA POLYMERASE ECF-TYPE SIGMA FACTO"/>
    <property type="match status" value="1"/>
</dbReference>
<evidence type="ECO:0000256" key="5">
    <source>
        <dbReference type="ARBA" id="ARBA00023163"/>
    </source>
</evidence>